<accession>A0A6I4H2E4</accession>
<dbReference type="InterPro" id="IPR004839">
    <property type="entry name" value="Aminotransferase_I/II_large"/>
</dbReference>
<evidence type="ECO:0000259" key="1">
    <source>
        <dbReference type="Pfam" id="PF00155"/>
    </source>
</evidence>
<sequence>MWSCSQIPHFDRCSVNVTRPDAAILIPTLHNPTGKIWPMSRRQDLLTAASRDGTLIIEDDAYG</sequence>
<evidence type="ECO:0000313" key="2">
    <source>
        <dbReference type="EMBL" id="MVA59356.1"/>
    </source>
</evidence>
<dbReference type="GO" id="GO:0008483">
    <property type="term" value="F:transaminase activity"/>
    <property type="evidence" value="ECO:0007669"/>
    <property type="project" value="UniProtKB-KW"/>
</dbReference>
<dbReference type="InterPro" id="IPR051446">
    <property type="entry name" value="HTH_trans_reg/aminotransferase"/>
</dbReference>
<name>A0A6I4H2E4_AGRVI</name>
<dbReference type="AlphaFoldDB" id="A0A6I4H2E4"/>
<keyword evidence="2" id="KW-0032">Aminotransferase</keyword>
<dbReference type="InterPro" id="IPR015424">
    <property type="entry name" value="PyrdxlP-dep_Trfase"/>
</dbReference>
<dbReference type="PANTHER" id="PTHR46577:SF1">
    <property type="entry name" value="HTH-TYPE TRANSCRIPTIONAL REGULATORY PROTEIN GABR"/>
    <property type="match status" value="1"/>
</dbReference>
<dbReference type="PANTHER" id="PTHR46577">
    <property type="entry name" value="HTH-TYPE TRANSCRIPTIONAL REGULATORY PROTEIN GABR"/>
    <property type="match status" value="1"/>
</dbReference>
<comment type="caution">
    <text evidence="2">The sequence shown here is derived from an EMBL/GenBank/DDBJ whole genome shotgun (WGS) entry which is preliminary data.</text>
</comment>
<dbReference type="Pfam" id="PF00155">
    <property type="entry name" value="Aminotran_1_2"/>
    <property type="match status" value="1"/>
</dbReference>
<dbReference type="Proteomes" id="UP000440716">
    <property type="component" value="Unassembled WGS sequence"/>
</dbReference>
<proteinExistence type="predicted"/>
<dbReference type="SUPFAM" id="SSF53383">
    <property type="entry name" value="PLP-dependent transferases"/>
    <property type="match status" value="1"/>
</dbReference>
<feature type="domain" description="Aminotransferase class I/classII large" evidence="1">
    <location>
        <begin position="22"/>
        <end position="63"/>
    </location>
</feature>
<keyword evidence="2" id="KW-0808">Transferase</keyword>
<protein>
    <submittedName>
        <fullName evidence="2">Aminotransferase class I/II-fold pyridoxal phosphate-dependent enzyme</fullName>
    </submittedName>
</protein>
<reference evidence="2 3" key="1">
    <citation type="submission" date="2019-12" db="EMBL/GenBank/DDBJ databases">
        <title>Whole-genome sequencing of Allorhizobium vitis.</title>
        <authorList>
            <person name="Gan H.M."/>
            <person name="Szegedi E."/>
            <person name="Burr T."/>
            <person name="Savka M.A."/>
        </authorList>
    </citation>
    <scope>NUCLEOTIDE SEQUENCE [LARGE SCALE GENOMIC DNA]</scope>
    <source>
        <strain evidence="2 3">CG415</strain>
    </source>
</reference>
<dbReference type="GO" id="GO:0030170">
    <property type="term" value="F:pyridoxal phosphate binding"/>
    <property type="evidence" value="ECO:0007669"/>
    <property type="project" value="InterPro"/>
</dbReference>
<evidence type="ECO:0000313" key="3">
    <source>
        <dbReference type="Proteomes" id="UP000440716"/>
    </source>
</evidence>
<dbReference type="InterPro" id="IPR015421">
    <property type="entry name" value="PyrdxlP-dep_Trfase_major"/>
</dbReference>
<organism evidence="2 3">
    <name type="scientific">Agrobacterium vitis</name>
    <name type="common">Rhizobium vitis</name>
    <dbReference type="NCBI Taxonomy" id="373"/>
    <lineage>
        <taxon>Bacteria</taxon>
        <taxon>Pseudomonadati</taxon>
        <taxon>Pseudomonadota</taxon>
        <taxon>Alphaproteobacteria</taxon>
        <taxon>Hyphomicrobiales</taxon>
        <taxon>Rhizobiaceae</taxon>
        <taxon>Rhizobium/Agrobacterium group</taxon>
        <taxon>Agrobacterium</taxon>
    </lineage>
</organism>
<gene>
    <name evidence="2" type="ORF">GOZ88_25025</name>
</gene>
<dbReference type="EMBL" id="WPHU01000018">
    <property type="protein sequence ID" value="MVA59356.1"/>
    <property type="molecule type" value="Genomic_DNA"/>
</dbReference>
<dbReference type="Gene3D" id="3.40.640.10">
    <property type="entry name" value="Type I PLP-dependent aspartate aminotransferase-like (Major domain)"/>
    <property type="match status" value="1"/>
</dbReference>